<evidence type="ECO:0000256" key="6">
    <source>
        <dbReference type="ARBA" id="ARBA00022989"/>
    </source>
</evidence>
<dbReference type="InterPro" id="IPR003352">
    <property type="entry name" value="PTS_EIIC"/>
</dbReference>
<accession>A0A449B5U9</accession>
<organism evidence="10 11">
    <name type="scientific">Mycoplasmopsis columboralis</name>
    <dbReference type="NCBI Taxonomy" id="171282"/>
    <lineage>
        <taxon>Bacteria</taxon>
        <taxon>Bacillati</taxon>
        <taxon>Mycoplasmatota</taxon>
        <taxon>Mycoplasmoidales</taxon>
        <taxon>Metamycoplasmataceae</taxon>
        <taxon>Mycoplasmopsis</taxon>
    </lineage>
</organism>
<protein>
    <submittedName>
        <fullName evidence="10">PTS system oligo-beta-mannoside-specific EIIC component</fullName>
    </submittedName>
</protein>
<dbReference type="GO" id="GO:0008982">
    <property type="term" value="F:protein-N(PI)-phosphohistidine-sugar phosphotransferase activity"/>
    <property type="evidence" value="ECO:0007669"/>
    <property type="project" value="InterPro"/>
</dbReference>
<dbReference type="GO" id="GO:0009401">
    <property type="term" value="P:phosphoenolpyruvate-dependent sugar phosphotransferase system"/>
    <property type="evidence" value="ECO:0007669"/>
    <property type="project" value="InterPro"/>
</dbReference>
<keyword evidence="6 8" id="KW-1133">Transmembrane helix</keyword>
<evidence type="ECO:0000256" key="8">
    <source>
        <dbReference type="SAM" id="Phobius"/>
    </source>
</evidence>
<dbReference type="GO" id="GO:0005886">
    <property type="term" value="C:plasma membrane"/>
    <property type="evidence" value="ECO:0007669"/>
    <property type="project" value="UniProtKB-SubCell"/>
</dbReference>
<keyword evidence="5 8" id="KW-0812">Transmembrane</keyword>
<name>A0A449B5U9_9BACT</name>
<dbReference type="Proteomes" id="UP000289497">
    <property type="component" value="Chromosome"/>
</dbReference>
<keyword evidence="3" id="KW-1003">Cell membrane</keyword>
<keyword evidence="4" id="KW-0762">Sugar transport</keyword>
<dbReference type="EMBL" id="LR215039">
    <property type="protein sequence ID" value="VEU75977.1"/>
    <property type="molecule type" value="Genomic_DNA"/>
</dbReference>
<dbReference type="GO" id="GO:1901264">
    <property type="term" value="P:carbohydrate derivative transport"/>
    <property type="evidence" value="ECO:0007669"/>
    <property type="project" value="TreeGrafter"/>
</dbReference>
<keyword evidence="11" id="KW-1185">Reference proteome</keyword>
<feature type="domain" description="PTS EIIC type-3" evidence="9">
    <location>
        <begin position="23"/>
        <end position="434"/>
    </location>
</feature>
<evidence type="ECO:0000256" key="2">
    <source>
        <dbReference type="ARBA" id="ARBA00022448"/>
    </source>
</evidence>
<dbReference type="NCBIfam" id="TIGR00410">
    <property type="entry name" value="lacE"/>
    <property type="match status" value="1"/>
</dbReference>
<gene>
    <name evidence="10" type="primary">gmuC</name>
    <name evidence="10" type="ORF">NCTC10179_00134</name>
</gene>
<evidence type="ECO:0000256" key="3">
    <source>
        <dbReference type="ARBA" id="ARBA00022475"/>
    </source>
</evidence>
<feature type="transmembrane region" description="Helical" evidence="8">
    <location>
        <begin position="365"/>
        <end position="383"/>
    </location>
</feature>
<sequence length="492" mass="54603">MKKLLNKKSKNDQTLFKKFFNGFERMAVPIMGKLAENRYINAIKTGMVSILPILLIGSLILVIWSFPINAKDGLYVLILKTEASKKFGYFLMLPYRATYPMMGFFAVIGITRALAKSYKMDEQQSIFASIIVYLISIVGPMHKTVGHFQISTAALGSATVFGGIIISFAVVEIIRLFHKYKIIIRLPKSVPEVVAKPFNALIPMIFTMFLASLIFQVAAFDIHSYAKFVLSPLQSLVAGNNYGGFLIVVLLIMFLWFAGIHGVSIIGALARPFWTIALDNNSAQKIAESKLLLYAKDNGAIFVEPFFQWFVWIGGAGATVGLLIAMLVVARSKYLRSITYPSLVPGIFNINEPVIFGYPLVLNPYLFIPSILAPVAMGTLTFIAMKLNIVALPTNLVGWTLPAPIGAYLATLDWKAPILAIINIVLSVLIWAPFAKAYDKKLFNDEIDQEVALRANDLEDKSEESLANLRKEVEKEFNSRGLLSRLRAKKAA</sequence>
<keyword evidence="2" id="KW-0813">Transport</keyword>
<feature type="transmembrane region" description="Helical" evidence="8">
    <location>
        <begin position="87"/>
        <end position="114"/>
    </location>
</feature>
<feature type="transmembrane region" description="Helical" evidence="8">
    <location>
        <begin position="309"/>
        <end position="330"/>
    </location>
</feature>
<feature type="transmembrane region" description="Helical" evidence="8">
    <location>
        <begin position="198"/>
        <end position="222"/>
    </location>
</feature>
<dbReference type="PANTHER" id="PTHR33989:SF11">
    <property type="entry name" value="LICHENAN PERMEASE IIC COMPONENT"/>
    <property type="match status" value="1"/>
</dbReference>
<comment type="subcellular location">
    <subcellularLocation>
        <location evidence="1">Cell membrane</location>
        <topology evidence="1">Multi-pass membrane protein</topology>
    </subcellularLocation>
</comment>
<reference evidence="10 11" key="1">
    <citation type="submission" date="2019-01" db="EMBL/GenBank/DDBJ databases">
        <authorList>
            <consortium name="Pathogen Informatics"/>
        </authorList>
    </citation>
    <scope>NUCLEOTIDE SEQUENCE [LARGE SCALE GENOMIC DNA]</scope>
    <source>
        <strain evidence="10 11">NCTC10179</strain>
    </source>
</reference>
<feature type="transmembrane region" description="Helical" evidence="8">
    <location>
        <begin position="416"/>
        <end position="434"/>
    </location>
</feature>
<evidence type="ECO:0000256" key="1">
    <source>
        <dbReference type="ARBA" id="ARBA00004651"/>
    </source>
</evidence>
<proteinExistence type="predicted"/>
<evidence type="ECO:0000256" key="4">
    <source>
        <dbReference type="ARBA" id="ARBA00022597"/>
    </source>
</evidence>
<dbReference type="RefSeq" id="WP_051616961.1">
    <property type="nucleotide sequence ID" value="NZ_LR215039.1"/>
</dbReference>
<feature type="transmembrane region" description="Helical" evidence="8">
    <location>
        <begin position="242"/>
        <end position="270"/>
    </location>
</feature>
<dbReference type="OrthoDB" id="1550290at2"/>
<feature type="transmembrane region" description="Helical" evidence="8">
    <location>
        <begin position="126"/>
        <end position="142"/>
    </location>
</feature>
<feature type="transmembrane region" description="Helical" evidence="8">
    <location>
        <begin position="154"/>
        <end position="177"/>
    </location>
</feature>
<dbReference type="KEGG" id="mcou:NCTC10179_00134"/>
<evidence type="ECO:0000256" key="7">
    <source>
        <dbReference type="ARBA" id="ARBA00023136"/>
    </source>
</evidence>
<dbReference type="AlphaFoldDB" id="A0A449B5U9"/>
<dbReference type="PROSITE" id="PS51105">
    <property type="entry name" value="PTS_EIIC_TYPE_3"/>
    <property type="match status" value="1"/>
</dbReference>
<dbReference type="PANTHER" id="PTHR33989">
    <property type="match status" value="1"/>
</dbReference>
<evidence type="ECO:0000313" key="11">
    <source>
        <dbReference type="Proteomes" id="UP000289497"/>
    </source>
</evidence>
<evidence type="ECO:0000313" key="10">
    <source>
        <dbReference type="EMBL" id="VEU75977.1"/>
    </source>
</evidence>
<dbReference type="InterPro" id="IPR004501">
    <property type="entry name" value="PTS_EIIC_3"/>
</dbReference>
<dbReference type="Pfam" id="PF02378">
    <property type="entry name" value="PTS_EIIC"/>
    <property type="match status" value="1"/>
</dbReference>
<feature type="transmembrane region" description="Helical" evidence="8">
    <location>
        <begin position="390"/>
        <end position="410"/>
    </location>
</feature>
<evidence type="ECO:0000259" key="9">
    <source>
        <dbReference type="PROSITE" id="PS51105"/>
    </source>
</evidence>
<evidence type="ECO:0000256" key="5">
    <source>
        <dbReference type="ARBA" id="ARBA00022692"/>
    </source>
</evidence>
<keyword evidence="7 8" id="KW-0472">Membrane</keyword>
<dbReference type="InterPro" id="IPR051088">
    <property type="entry name" value="PTS_Sugar-EIIC/EIIB"/>
</dbReference>
<feature type="transmembrane region" description="Helical" evidence="8">
    <location>
        <begin position="47"/>
        <end position="67"/>
    </location>
</feature>